<dbReference type="PANTHER" id="PTHR43581:SF2">
    <property type="entry name" value="EXCINUCLEASE ATPASE SUBUNIT"/>
    <property type="match status" value="1"/>
</dbReference>
<accession>A0A7X2TG85</accession>
<dbReference type="Gene3D" id="3.40.50.300">
    <property type="entry name" value="P-loop containing nucleotide triphosphate hydrolases"/>
    <property type="match status" value="1"/>
</dbReference>
<dbReference type="InterPro" id="IPR027417">
    <property type="entry name" value="P-loop_NTPase"/>
</dbReference>
<feature type="domain" description="OLD protein-like TOPRIM" evidence="2">
    <location>
        <begin position="455"/>
        <end position="525"/>
    </location>
</feature>
<dbReference type="Pfam" id="PF13175">
    <property type="entry name" value="AAA_15"/>
    <property type="match status" value="1"/>
</dbReference>
<dbReference type="RefSeq" id="WP_154505829.1">
    <property type="nucleotide sequence ID" value="NZ_VUMN01000038.1"/>
</dbReference>
<dbReference type="SUPFAM" id="SSF52540">
    <property type="entry name" value="P-loop containing nucleoside triphosphate hydrolases"/>
    <property type="match status" value="1"/>
</dbReference>
<reference evidence="3 4" key="1">
    <citation type="submission" date="2019-08" db="EMBL/GenBank/DDBJ databases">
        <title>In-depth cultivation of the pig gut microbiome towards novel bacterial diversity and tailored functional studies.</title>
        <authorList>
            <person name="Wylensek D."/>
            <person name="Hitch T.C.A."/>
            <person name="Clavel T."/>
        </authorList>
    </citation>
    <scope>NUCLEOTIDE SEQUENCE [LARGE SCALE GENOMIC DNA]</scope>
    <source>
        <strain evidence="3 4">Oil+RF-744-GAM-WT-6</strain>
    </source>
</reference>
<feature type="domain" description="Endonuclease GajA/Old nuclease/RecF-like AAA" evidence="1">
    <location>
        <begin position="1"/>
        <end position="399"/>
    </location>
</feature>
<dbReference type="Proteomes" id="UP000461880">
    <property type="component" value="Unassembled WGS sequence"/>
</dbReference>
<dbReference type="CDD" id="cd01026">
    <property type="entry name" value="TOPRIM_OLD"/>
    <property type="match status" value="1"/>
</dbReference>
<evidence type="ECO:0000313" key="4">
    <source>
        <dbReference type="Proteomes" id="UP000461880"/>
    </source>
</evidence>
<proteinExistence type="predicted"/>
<name>A0A7X2TG85_9FIRM</name>
<evidence type="ECO:0000259" key="2">
    <source>
        <dbReference type="Pfam" id="PF20469"/>
    </source>
</evidence>
<organism evidence="3 4">
    <name type="scientific">Stecheria intestinalis</name>
    <dbReference type="NCBI Taxonomy" id="2606630"/>
    <lineage>
        <taxon>Bacteria</taxon>
        <taxon>Bacillati</taxon>
        <taxon>Bacillota</taxon>
        <taxon>Erysipelotrichia</taxon>
        <taxon>Erysipelotrichales</taxon>
        <taxon>Erysipelotrichaceae</taxon>
        <taxon>Stecheria</taxon>
    </lineage>
</organism>
<dbReference type="InterPro" id="IPR041685">
    <property type="entry name" value="AAA_GajA/Old/RecF-like"/>
</dbReference>
<keyword evidence="4" id="KW-1185">Reference proteome</keyword>
<dbReference type="InterPro" id="IPR034139">
    <property type="entry name" value="TOPRIM_OLD"/>
</dbReference>
<dbReference type="EMBL" id="VUMN01000038">
    <property type="protein sequence ID" value="MSS59584.1"/>
    <property type="molecule type" value="Genomic_DNA"/>
</dbReference>
<sequence length="677" mass="77632">MYVSKMHIENYRLLKDVTIDFDRSLTLFVGKNNSGKTSIMNIMELLLSDANTLPFDDYPLDCRHTLYKAVKDYWNSKSLNPISDFRQCAPITSVVLAIDYSEEDSYGELSNFIIDLNESVNIAIIKVSFDVSLNANEVLDQCKLDFDVLKATHDNPDESLCLAKVVQDAFSKLFEMNITAVNPSAEEDFDLRTKRDLQKLFLFKTIKAERGLDESDSAAQNPIGHIMNKLFSADREDVDESLRPALEQLQLIIQDVNFNVQNRVNKHMNSIITSMASFGYPDGEDLKLKANTRIAIDKSIIDSTQLAYVSQEGEEFLPESHNGLGYKNLIRISLELHGFARNVRADRTKIPILFIEEPEAHMHPQLQSTFIGFLEKFLKNEIGKQVVQTIITTHSPHVANTVSFANVRYIRRFRTHVEYKNLMKFPATGANEEEKKQHIDFLQKYMKLSYCDLYFCDKAILVEGASERLLLPDMIRKCEEEGLFGSRSLLSQYYTIIEIGGAYAHLFYDFVDYLGIPTLIITDIDFVDNRGQACQKGEAKRSSNAAINKWCHDKYQIAISNTIPIDKVLKLQTNEEKLINGIRRIAFQEEEENFHPRSLEEAIINVNRALFGKSADDLPIFSDENEKKTGFAIKLLYEPQYESYTVPSYIKNGLIWLCKVSRYPEGEEPLLMHKRKR</sequence>
<comment type="caution">
    <text evidence="3">The sequence shown here is derived from an EMBL/GenBank/DDBJ whole genome shotgun (WGS) entry which is preliminary data.</text>
</comment>
<dbReference type="Pfam" id="PF20469">
    <property type="entry name" value="OLD-like_TOPRIM"/>
    <property type="match status" value="1"/>
</dbReference>
<evidence type="ECO:0000259" key="1">
    <source>
        <dbReference type="Pfam" id="PF13175"/>
    </source>
</evidence>
<dbReference type="AlphaFoldDB" id="A0A7X2TG85"/>
<gene>
    <name evidence="3" type="ORF">FYJ51_11845</name>
</gene>
<protein>
    <submittedName>
        <fullName evidence="3">AAA family ATPase</fullName>
    </submittedName>
</protein>
<dbReference type="InterPro" id="IPR051396">
    <property type="entry name" value="Bact_Antivir_Def_Nuclease"/>
</dbReference>
<dbReference type="PANTHER" id="PTHR43581">
    <property type="entry name" value="ATP/GTP PHOSPHATASE"/>
    <property type="match status" value="1"/>
</dbReference>
<evidence type="ECO:0000313" key="3">
    <source>
        <dbReference type="EMBL" id="MSS59584.1"/>
    </source>
</evidence>